<evidence type="ECO:0000313" key="4">
    <source>
        <dbReference type="EMBL" id="ETO30398.1"/>
    </source>
</evidence>
<dbReference type="Proteomes" id="UP000023152">
    <property type="component" value="Unassembled WGS sequence"/>
</dbReference>
<sequence>MYKSQYDNDVTTWSPAGRLHQLEYACSAVDQGSVVLGLRSNTHAVLVGLRRSPSDLAEHQEKLFKIDKHMAIGVSGLISDGRRLCKYMMQETLNYRHKNNWQKKKTKREGQGMDRIFILLFGLIYVFNKDMPIQRLVIQVADKMQVQTQISSGRPYGAGLLVIGYDEVGPHLFETDPAGQYFEYWGHSIGARNQAAKTYLEKHFEVLQTRKEASFFFFLLQYFSFFKIFFNTQSFPGVTAEQLIQHGVQALKETVRTKNLKLTTENTSVMVVGKGTELRHLKDEELEKYVKVVEGDEDSQTQPSDQKNESSNKGNDPSLVLFDDFISCLKFKLLLQFFYYNKHVKKSVNFVFHYHNTNKKVFKTMQQFQLKNIQFLK</sequence>
<evidence type="ECO:0000256" key="1">
    <source>
        <dbReference type="ARBA" id="ARBA00022942"/>
    </source>
</evidence>
<proteinExistence type="inferred from homology"/>
<dbReference type="InterPro" id="IPR000426">
    <property type="entry name" value="Proteasome_asu_N"/>
</dbReference>
<dbReference type="InterPro" id="IPR050115">
    <property type="entry name" value="Proteasome_alpha"/>
</dbReference>
<comment type="similarity">
    <text evidence="2">Belongs to the peptidase T1A family.</text>
</comment>
<comment type="caution">
    <text evidence="4">The sequence shown here is derived from an EMBL/GenBank/DDBJ whole genome shotgun (WGS) entry which is preliminary data.</text>
</comment>
<feature type="domain" description="Proteasome alpha-type subunits" evidence="3">
    <location>
        <begin position="6"/>
        <end position="28"/>
    </location>
</feature>
<dbReference type="PANTHER" id="PTHR11599">
    <property type="entry name" value="PROTEASOME SUBUNIT ALPHA/BETA"/>
    <property type="match status" value="1"/>
</dbReference>
<dbReference type="PROSITE" id="PS51475">
    <property type="entry name" value="PROTEASOME_ALPHA_2"/>
    <property type="match status" value="1"/>
</dbReference>
<dbReference type="Gene3D" id="3.60.20.10">
    <property type="entry name" value="Glutamine Phosphoribosylpyrophosphate, subunit 1, domain 1"/>
    <property type="match status" value="2"/>
</dbReference>
<name>X6NX14_RETFI</name>
<dbReference type="SUPFAM" id="SSF56235">
    <property type="entry name" value="N-terminal nucleophile aminohydrolases (Ntn hydrolases)"/>
    <property type="match status" value="1"/>
</dbReference>
<dbReference type="AlphaFoldDB" id="X6NX14"/>
<keyword evidence="5" id="KW-1185">Reference proteome</keyword>
<reference evidence="4 5" key="1">
    <citation type="journal article" date="2013" name="Curr. Biol.">
        <title>The Genome of the Foraminiferan Reticulomyxa filosa.</title>
        <authorList>
            <person name="Glockner G."/>
            <person name="Hulsmann N."/>
            <person name="Schleicher M."/>
            <person name="Noegel A.A."/>
            <person name="Eichinger L."/>
            <person name="Gallinger C."/>
            <person name="Pawlowski J."/>
            <person name="Sierra R."/>
            <person name="Euteneuer U."/>
            <person name="Pillet L."/>
            <person name="Moustafa A."/>
            <person name="Platzer M."/>
            <person name="Groth M."/>
            <person name="Szafranski K."/>
            <person name="Schliwa M."/>
        </authorList>
    </citation>
    <scope>NUCLEOTIDE SEQUENCE [LARGE SCALE GENOMIC DNA]</scope>
</reference>
<keyword evidence="1 2" id="KW-0647">Proteasome</keyword>
<dbReference type="PROSITE" id="PS00388">
    <property type="entry name" value="PROTEASOME_ALPHA_1"/>
    <property type="match status" value="1"/>
</dbReference>
<gene>
    <name evidence="4" type="ORF">RFI_06721</name>
</gene>
<dbReference type="GO" id="GO:0006511">
    <property type="term" value="P:ubiquitin-dependent protein catabolic process"/>
    <property type="evidence" value="ECO:0007669"/>
    <property type="project" value="InterPro"/>
</dbReference>
<dbReference type="EMBL" id="ASPP01005499">
    <property type="protein sequence ID" value="ETO30398.1"/>
    <property type="molecule type" value="Genomic_DNA"/>
</dbReference>
<dbReference type="GO" id="GO:0019773">
    <property type="term" value="C:proteasome core complex, alpha-subunit complex"/>
    <property type="evidence" value="ECO:0007669"/>
    <property type="project" value="UniProtKB-UniRule"/>
</dbReference>
<dbReference type="InterPro" id="IPR023332">
    <property type="entry name" value="Proteasome_alpha-type"/>
</dbReference>
<organism evidence="4 5">
    <name type="scientific">Reticulomyxa filosa</name>
    <dbReference type="NCBI Taxonomy" id="46433"/>
    <lineage>
        <taxon>Eukaryota</taxon>
        <taxon>Sar</taxon>
        <taxon>Rhizaria</taxon>
        <taxon>Retaria</taxon>
        <taxon>Foraminifera</taxon>
        <taxon>Monothalamids</taxon>
        <taxon>Reticulomyxidae</taxon>
        <taxon>Reticulomyxa</taxon>
    </lineage>
</organism>
<dbReference type="Pfam" id="PF10584">
    <property type="entry name" value="Proteasome_A_N"/>
    <property type="match status" value="1"/>
</dbReference>
<dbReference type="OMA" id="RTYLMKH"/>
<evidence type="ECO:0000313" key="5">
    <source>
        <dbReference type="Proteomes" id="UP000023152"/>
    </source>
</evidence>
<dbReference type="InterPro" id="IPR029055">
    <property type="entry name" value="Ntn_hydrolases_N"/>
</dbReference>
<dbReference type="Pfam" id="PF00227">
    <property type="entry name" value="Proteasome"/>
    <property type="match status" value="2"/>
</dbReference>
<dbReference type="InterPro" id="IPR001353">
    <property type="entry name" value="Proteasome_sua/b"/>
</dbReference>
<accession>X6NX14</accession>
<evidence type="ECO:0000256" key="2">
    <source>
        <dbReference type="PROSITE-ProRule" id="PRU00808"/>
    </source>
</evidence>
<dbReference type="OrthoDB" id="431557at2759"/>
<dbReference type="SMART" id="SM00948">
    <property type="entry name" value="Proteasome_A_N"/>
    <property type="match status" value="1"/>
</dbReference>
<protein>
    <recommendedName>
        <fullName evidence="3">Proteasome alpha-type subunits domain-containing protein</fullName>
    </recommendedName>
</protein>
<evidence type="ECO:0000259" key="3">
    <source>
        <dbReference type="PROSITE" id="PS00388"/>
    </source>
</evidence>